<comment type="caution">
    <text evidence="2">The sequence shown here is derived from an EMBL/GenBank/DDBJ whole genome shotgun (WGS) entry which is preliminary data.</text>
</comment>
<proteinExistence type="inferred from homology"/>
<organism evidence="2 3">
    <name type="scientific">Myodes glareolus</name>
    <name type="common">Bank vole</name>
    <name type="synonym">Clethrionomys glareolus</name>
    <dbReference type="NCBI Taxonomy" id="447135"/>
    <lineage>
        <taxon>Eukaryota</taxon>
        <taxon>Metazoa</taxon>
        <taxon>Chordata</taxon>
        <taxon>Craniata</taxon>
        <taxon>Vertebrata</taxon>
        <taxon>Euteleostomi</taxon>
        <taxon>Mammalia</taxon>
        <taxon>Eutheria</taxon>
        <taxon>Euarchontoglires</taxon>
        <taxon>Glires</taxon>
        <taxon>Rodentia</taxon>
        <taxon>Myomorpha</taxon>
        <taxon>Muroidea</taxon>
        <taxon>Cricetidae</taxon>
        <taxon>Arvicolinae</taxon>
        <taxon>Myodes</taxon>
    </lineage>
</organism>
<dbReference type="Pfam" id="PF02513">
    <property type="entry name" value="Spin-Ssty"/>
    <property type="match status" value="1"/>
</dbReference>
<sequence>MPEYNEIPPVDVDLEFMDGLIGKHVEYTKDDGSRRVGKVIHKEEARPSVYFIKFDDGFHIYVYDSVKSI</sequence>
<dbReference type="EMBL" id="JBBHLL010001171">
    <property type="protein sequence ID" value="KAK7796496.1"/>
    <property type="molecule type" value="Genomic_DNA"/>
</dbReference>
<name>A0AAW0H1E9_MYOGA</name>
<protein>
    <recommendedName>
        <fullName evidence="4">Spindlin</fullName>
    </recommendedName>
</protein>
<dbReference type="GO" id="GO:0007276">
    <property type="term" value="P:gamete generation"/>
    <property type="evidence" value="ECO:0007669"/>
    <property type="project" value="InterPro"/>
</dbReference>
<comment type="similarity">
    <text evidence="1">Belongs to the SPIN/STSY family.</text>
</comment>
<evidence type="ECO:0000313" key="2">
    <source>
        <dbReference type="EMBL" id="KAK7796496.1"/>
    </source>
</evidence>
<dbReference type="AlphaFoldDB" id="A0AAW0H1E9"/>
<evidence type="ECO:0000313" key="3">
    <source>
        <dbReference type="Proteomes" id="UP001488838"/>
    </source>
</evidence>
<dbReference type="Proteomes" id="UP001488838">
    <property type="component" value="Unassembled WGS sequence"/>
</dbReference>
<dbReference type="PANTHER" id="PTHR10405">
    <property type="entry name" value="SPINDLIN"/>
    <property type="match status" value="1"/>
</dbReference>
<dbReference type="InterPro" id="IPR042567">
    <property type="entry name" value="SPIN/Ssty_sf"/>
</dbReference>
<evidence type="ECO:0000256" key="1">
    <source>
        <dbReference type="ARBA" id="ARBA00009467"/>
    </source>
</evidence>
<reference evidence="2 3" key="1">
    <citation type="journal article" date="2023" name="bioRxiv">
        <title>Conserved and derived expression patterns and positive selection on dental genes reveal complex evolutionary context of ever-growing rodent molars.</title>
        <authorList>
            <person name="Calamari Z.T."/>
            <person name="Song A."/>
            <person name="Cohen E."/>
            <person name="Akter M."/>
            <person name="Roy R.D."/>
            <person name="Hallikas O."/>
            <person name="Christensen M.M."/>
            <person name="Li P."/>
            <person name="Marangoni P."/>
            <person name="Jernvall J."/>
            <person name="Klein O.D."/>
        </authorList>
    </citation>
    <scope>NUCLEOTIDE SEQUENCE [LARGE SCALE GENOMIC DNA]</scope>
    <source>
        <strain evidence="2">V071</strain>
    </source>
</reference>
<evidence type="ECO:0008006" key="4">
    <source>
        <dbReference type="Google" id="ProtNLM"/>
    </source>
</evidence>
<dbReference type="Gene3D" id="2.80.10.70">
    <property type="entry name" value="Spindlin/Ssty"/>
    <property type="match status" value="1"/>
</dbReference>
<keyword evidence="3" id="KW-1185">Reference proteome</keyword>
<accession>A0AAW0H1E9</accession>
<dbReference type="InterPro" id="IPR003671">
    <property type="entry name" value="SPIN/Ssty"/>
</dbReference>
<gene>
    <name evidence="2" type="ORF">U0070_009029</name>
</gene>